<evidence type="ECO:0000313" key="3">
    <source>
        <dbReference type="Proteomes" id="UP000265719"/>
    </source>
</evidence>
<organism evidence="2 3">
    <name type="scientific">Thermobifida halotolerans</name>
    <dbReference type="NCBI Taxonomy" id="483545"/>
    <lineage>
        <taxon>Bacteria</taxon>
        <taxon>Bacillati</taxon>
        <taxon>Actinomycetota</taxon>
        <taxon>Actinomycetes</taxon>
        <taxon>Streptosporangiales</taxon>
        <taxon>Nocardiopsidaceae</taxon>
        <taxon>Thermobifida</taxon>
    </lineage>
</organism>
<dbReference type="GO" id="GO:0016878">
    <property type="term" value="F:acid-thiol ligase activity"/>
    <property type="evidence" value="ECO:0007669"/>
    <property type="project" value="UniProtKB-ARBA"/>
</dbReference>
<dbReference type="SUPFAM" id="SSF56801">
    <property type="entry name" value="Acetyl-CoA synthetase-like"/>
    <property type="match status" value="1"/>
</dbReference>
<dbReference type="InterPro" id="IPR020845">
    <property type="entry name" value="AMP-binding_CS"/>
</dbReference>
<accession>A0AA97LZ76</accession>
<dbReference type="InterPro" id="IPR042099">
    <property type="entry name" value="ANL_N_sf"/>
</dbReference>
<gene>
    <name evidence="2" type="ORF">NI17_004920</name>
</gene>
<sequence>MSGRTAEGVSDRLRAGAHAFPDRKAVVYPVGRDSSGRAVYRHVTYREMDEAADIRAGELRAAGIGAGTTTALMVRPGPELFAVAFGLIRIGAVPVIADPGLGLRRMLRCHRDAGAEAFVGVPAAHLVRLLLGRRAFAALRTRVTVGRRWLWGGPRLRDLAWGTGAATAGIPAEPVREPPLADGDLLAISFTTGSTGPAKGVRHPRGMVEGVTRQLEHVLGQRADDTSLVTVPLWGVLGLLVGSTCVLPPGDPSRVAAIRPEDVVDAIDRFGVTTMFASPALLDRLGAHAARTGRTLEGLRRVNVGGAPVREDIAASMCAALGPEGERRLTVVYGATEALPISAVDAAEARAGAAATRTGGGTCVGRPVPGVRVRVVRITDEPMPRWSADLAAPPHEVGEIVVGGPTVSDRYHAAPEADRAAKIADGPHVWHRTGDLGRLDSRGRIWFYGRKSQRVRTADGTLYTVQCEGVLNAHPDVRRTALVGVGPPGTARPVVCVEPRRGLPVREHARLERELRELAARHAPTRTVRDFLCHRGFPVDVRHNAKIDREALAGWAAVRLAEAERPLRRAAARAARAVPLAGWAFLLHGTVWPPTHPVVQALFWTVAVLNVGVHALQLPAALPRARRAGYGRAAALVRTLLFGATWWRRL</sequence>
<dbReference type="Gene3D" id="3.40.50.12780">
    <property type="entry name" value="N-terminal domain of ligase-like"/>
    <property type="match status" value="1"/>
</dbReference>
<dbReference type="NCBIfam" id="NF006754">
    <property type="entry name" value="PRK09274.1"/>
    <property type="match status" value="1"/>
</dbReference>
<dbReference type="KEGG" id="thao:NI17_004920"/>
<dbReference type="Gene3D" id="3.30.300.30">
    <property type="match status" value="1"/>
</dbReference>
<dbReference type="AlphaFoldDB" id="A0AA97LZ76"/>
<dbReference type="InterPro" id="IPR000873">
    <property type="entry name" value="AMP-dep_synth/lig_dom"/>
</dbReference>
<dbReference type="PROSITE" id="PS00455">
    <property type="entry name" value="AMP_BINDING"/>
    <property type="match status" value="1"/>
</dbReference>
<evidence type="ECO:0000313" key="2">
    <source>
        <dbReference type="EMBL" id="UOE20565.1"/>
    </source>
</evidence>
<dbReference type="EMBL" id="CP063196">
    <property type="protein sequence ID" value="UOE20565.1"/>
    <property type="molecule type" value="Genomic_DNA"/>
</dbReference>
<dbReference type="PANTHER" id="PTHR43767">
    <property type="entry name" value="LONG-CHAIN-FATTY-ACID--COA LIGASE"/>
    <property type="match status" value="1"/>
</dbReference>
<keyword evidence="3" id="KW-1185">Reference proteome</keyword>
<dbReference type="RefSeq" id="WP_243597615.1">
    <property type="nucleotide sequence ID" value="NZ_CP063196.1"/>
</dbReference>
<dbReference type="Proteomes" id="UP000265719">
    <property type="component" value="Chromosome"/>
</dbReference>
<feature type="domain" description="AMP-dependent synthetase/ligase" evidence="1">
    <location>
        <begin position="15"/>
        <end position="411"/>
    </location>
</feature>
<dbReference type="Pfam" id="PF00501">
    <property type="entry name" value="AMP-binding"/>
    <property type="match status" value="1"/>
</dbReference>
<reference evidence="2" key="1">
    <citation type="submission" date="2020-10" db="EMBL/GenBank/DDBJ databases">
        <title>De novo genome project of the cellulose decomposer Thermobifida halotolerans type strain.</title>
        <authorList>
            <person name="Nagy I."/>
            <person name="Horvath B."/>
            <person name="Kukolya J."/>
            <person name="Nagy I."/>
            <person name="Orsini M."/>
        </authorList>
    </citation>
    <scope>NUCLEOTIDE SEQUENCE</scope>
    <source>
        <strain evidence="2">DSM 44931</strain>
    </source>
</reference>
<evidence type="ECO:0000259" key="1">
    <source>
        <dbReference type="Pfam" id="PF00501"/>
    </source>
</evidence>
<proteinExistence type="predicted"/>
<dbReference type="PANTHER" id="PTHR43767:SF1">
    <property type="entry name" value="NONRIBOSOMAL PEPTIDE SYNTHASE PES1 (EUROFUNG)-RELATED"/>
    <property type="match status" value="1"/>
</dbReference>
<dbReference type="InterPro" id="IPR045851">
    <property type="entry name" value="AMP-bd_C_sf"/>
</dbReference>
<protein>
    <submittedName>
        <fullName evidence="2">AMP-binding protein</fullName>
    </submittedName>
</protein>
<dbReference type="InterPro" id="IPR050237">
    <property type="entry name" value="ATP-dep_AMP-bd_enzyme"/>
</dbReference>
<name>A0AA97LZ76_9ACTN</name>